<sequence>MPNPNKIFLVEADSHEFRFESPVKGLHEMRSLRWPNTVQLTLSIQQSSEIMLLFRRNALPAIEHLNITNEEIRTCSSLQQHTSVSNIRLLDKDLFLMLDDCRLRSLLIRYISLGDVVTIIGSLKMPLLEKLTLIDMHDNTLDHLSKFQEICCSTHLPALEALHFSLCFPETLEHAWRNSSVGYSGEWPFDNLNYYMEDILIFTDGALHRIKKTFFVVYRSPVSVILQHKRTLHNNGFPLHVPTPINTVQRRYMEWTCDEVNKNDQLDNTLRMIASGPVDKLKLTYLHQQTNMPTIPSDIADGNLSLNYLHSLNFNFESMPIQSSQRVAIVQHLLNASPNVSHLAVAWEDFRNMSHTYSNLRHIHLILDHVLYPQPKEYIDIYRLTQLTPNIRRFETSGGNIMFNENTIEFVLNLIRRFRQLVTLTLNKGTYYQSKEKQKIMFLESLIAAGNGKLFDINNIQIKLYSCNVLHIWL</sequence>
<dbReference type="Proteomes" id="UP000663844">
    <property type="component" value="Unassembled WGS sequence"/>
</dbReference>
<name>A0A814IEX9_9BILA</name>
<organism evidence="1 3">
    <name type="scientific">Adineta steineri</name>
    <dbReference type="NCBI Taxonomy" id="433720"/>
    <lineage>
        <taxon>Eukaryota</taxon>
        <taxon>Metazoa</taxon>
        <taxon>Spiralia</taxon>
        <taxon>Gnathifera</taxon>
        <taxon>Rotifera</taxon>
        <taxon>Eurotatoria</taxon>
        <taxon>Bdelloidea</taxon>
        <taxon>Adinetida</taxon>
        <taxon>Adinetidae</taxon>
        <taxon>Adineta</taxon>
    </lineage>
</organism>
<dbReference type="EMBL" id="CAJNOG010000159">
    <property type="protein sequence ID" value="CAF1023025.1"/>
    <property type="molecule type" value="Genomic_DNA"/>
</dbReference>
<gene>
    <name evidence="1" type="ORF">JYZ213_LOCUS17174</name>
    <name evidence="2" type="ORF">OXD698_LOCUS6220</name>
</gene>
<dbReference type="AlphaFoldDB" id="A0A814IEX9"/>
<accession>A0A814IEX9</accession>
<dbReference type="EMBL" id="CAJOAZ010000266">
    <property type="protein sequence ID" value="CAF3597092.1"/>
    <property type="molecule type" value="Genomic_DNA"/>
</dbReference>
<evidence type="ECO:0000313" key="2">
    <source>
        <dbReference type="EMBL" id="CAF3597092.1"/>
    </source>
</evidence>
<dbReference type="Proteomes" id="UP000663845">
    <property type="component" value="Unassembled WGS sequence"/>
</dbReference>
<comment type="caution">
    <text evidence="1">The sequence shown here is derived from an EMBL/GenBank/DDBJ whole genome shotgun (WGS) entry which is preliminary data.</text>
</comment>
<proteinExistence type="predicted"/>
<reference evidence="1" key="1">
    <citation type="submission" date="2021-02" db="EMBL/GenBank/DDBJ databases">
        <authorList>
            <person name="Nowell W R."/>
        </authorList>
    </citation>
    <scope>NUCLEOTIDE SEQUENCE</scope>
</reference>
<evidence type="ECO:0000313" key="1">
    <source>
        <dbReference type="EMBL" id="CAF1023025.1"/>
    </source>
</evidence>
<evidence type="ECO:0000313" key="3">
    <source>
        <dbReference type="Proteomes" id="UP000663845"/>
    </source>
</evidence>
<protein>
    <submittedName>
        <fullName evidence="1">Uncharacterized protein</fullName>
    </submittedName>
</protein>